<protein>
    <submittedName>
        <fullName evidence="3">Pyrin-like</fullName>
    </submittedName>
</protein>
<organism evidence="2 3">
    <name type="scientific">Carlito syrichta</name>
    <name type="common">Philippine tarsier</name>
    <name type="synonym">Tarsius syrichta</name>
    <dbReference type="NCBI Taxonomy" id="1868482"/>
    <lineage>
        <taxon>Eukaryota</taxon>
        <taxon>Metazoa</taxon>
        <taxon>Chordata</taxon>
        <taxon>Craniata</taxon>
        <taxon>Vertebrata</taxon>
        <taxon>Euteleostomi</taxon>
        <taxon>Mammalia</taxon>
        <taxon>Eutheria</taxon>
        <taxon>Euarchontoglires</taxon>
        <taxon>Primates</taxon>
        <taxon>Haplorrhini</taxon>
        <taxon>Tarsiiformes</taxon>
        <taxon>Tarsiidae</taxon>
        <taxon>Carlito</taxon>
    </lineage>
</organism>
<proteinExistence type="predicted"/>
<dbReference type="PANTHER" id="PTHR24103">
    <property type="entry name" value="E3 UBIQUITIN-PROTEIN LIGASE TRIM"/>
    <property type="match status" value="1"/>
</dbReference>
<dbReference type="AlphaFoldDB" id="A0A3Q0DRS6"/>
<dbReference type="Gene3D" id="2.60.120.920">
    <property type="match status" value="1"/>
</dbReference>
<dbReference type="InterPro" id="IPR013320">
    <property type="entry name" value="ConA-like_dom_sf"/>
</dbReference>
<reference evidence="3" key="1">
    <citation type="submission" date="2025-08" db="UniProtKB">
        <authorList>
            <consortium name="RefSeq"/>
        </authorList>
    </citation>
    <scope>IDENTIFICATION</scope>
</reference>
<accession>A0A3Q0DRS6</accession>
<dbReference type="SMART" id="SM00449">
    <property type="entry name" value="SPRY"/>
    <property type="match status" value="1"/>
</dbReference>
<dbReference type="SUPFAM" id="SSF49899">
    <property type="entry name" value="Concanavalin A-like lectins/glucanases"/>
    <property type="match status" value="1"/>
</dbReference>
<dbReference type="InterPro" id="IPR050143">
    <property type="entry name" value="TRIM/RBCC"/>
</dbReference>
<feature type="non-terminal residue" evidence="3">
    <location>
        <position position="198"/>
    </location>
</feature>
<name>A0A3Q0DRS6_CARSF</name>
<dbReference type="Proteomes" id="UP000189704">
    <property type="component" value="Unplaced"/>
</dbReference>
<dbReference type="FunFam" id="2.60.120.920:FF:000004">
    <property type="entry name" value="Butyrophilin subfamily 1 member A1"/>
    <property type="match status" value="1"/>
</dbReference>
<dbReference type="PROSITE" id="PS50188">
    <property type="entry name" value="B302_SPRY"/>
    <property type="match status" value="1"/>
</dbReference>
<dbReference type="PRINTS" id="PR01407">
    <property type="entry name" value="BUTYPHLNCDUF"/>
</dbReference>
<dbReference type="InterPro" id="IPR006574">
    <property type="entry name" value="PRY"/>
</dbReference>
<evidence type="ECO:0000259" key="1">
    <source>
        <dbReference type="PROSITE" id="PS50188"/>
    </source>
</evidence>
<evidence type="ECO:0000313" key="3">
    <source>
        <dbReference type="RefSeq" id="XP_021565177.1"/>
    </source>
</evidence>
<gene>
    <name evidence="3" type="primary">LOC103253617</name>
</gene>
<feature type="domain" description="B30.2/SPRY" evidence="1">
    <location>
        <begin position="4"/>
        <end position="198"/>
    </location>
</feature>
<dbReference type="Pfam" id="PF00622">
    <property type="entry name" value="SPRY"/>
    <property type="match status" value="1"/>
</dbReference>
<evidence type="ECO:0000313" key="2">
    <source>
        <dbReference type="Proteomes" id="UP000189704"/>
    </source>
</evidence>
<dbReference type="InterPro" id="IPR003879">
    <property type="entry name" value="Butyrophylin_SPRY"/>
</dbReference>
<dbReference type="Pfam" id="PF13765">
    <property type="entry name" value="PRY"/>
    <property type="match status" value="1"/>
</dbReference>
<dbReference type="InterPro" id="IPR043136">
    <property type="entry name" value="B30.2/SPRY_sf"/>
</dbReference>
<dbReference type="GeneID" id="103253617"/>
<sequence>KLSTEMKTFSVLELTGVQAYAVNVLLDEETAHPNLIFSDNLKSVRLGNKCDQLPDGPERFDSCIFTLGSSSFLSGRHYWEVEVGDKTGWVLGVCKASLSRKGSITLSPENGYWVVMMMKRNEYQATTFPPTRLQIREPPKRVGIFLDFTARGISFYNVTARSHIYTFSRFSSSGPLQPIFSPGVHDGGKNMGPLTICP</sequence>
<dbReference type="OrthoDB" id="9445371at2759"/>
<dbReference type="RefSeq" id="XP_021565177.1">
    <property type="nucleotide sequence ID" value="XM_021709502.1"/>
</dbReference>
<dbReference type="KEGG" id="csyr:103253617"/>
<dbReference type="SMART" id="SM00589">
    <property type="entry name" value="PRY"/>
    <property type="match status" value="1"/>
</dbReference>
<dbReference type="InterPro" id="IPR003877">
    <property type="entry name" value="SPRY_dom"/>
</dbReference>
<dbReference type="InterPro" id="IPR001870">
    <property type="entry name" value="B30.2/SPRY"/>
</dbReference>
<dbReference type="CDD" id="cd15813">
    <property type="entry name" value="SPRY_PRY_TRIM20"/>
    <property type="match status" value="1"/>
</dbReference>
<keyword evidence="2" id="KW-1185">Reference proteome</keyword>
<feature type="non-terminal residue" evidence="3">
    <location>
        <position position="1"/>
    </location>
</feature>